<sequence length="123" mass="14306">MQTFYFDRLTKVLMLLKIADKVFEQNMRNKIWEPAIVISKNNPKSDKDRTTTNQVYTRNHLRPLKAIRNPSYVTNSDFENSMGCSDELENSANTNNNVENSFLDNSNKIMKQSMDVSVDDQHI</sequence>
<dbReference type="AlphaFoldDB" id="A0A8X6TB59"/>
<dbReference type="Proteomes" id="UP000887013">
    <property type="component" value="Unassembled WGS sequence"/>
</dbReference>
<accession>A0A8X6TB59</accession>
<reference evidence="1" key="1">
    <citation type="submission" date="2020-08" db="EMBL/GenBank/DDBJ databases">
        <title>Multicomponent nature underlies the extraordinary mechanical properties of spider dragline silk.</title>
        <authorList>
            <person name="Kono N."/>
            <person name="Nakamura H."/>
            <person name="Mori M."/>
            <person name="Yoshida Y."/>
            <person name="Ohtoshi R."/>
            <person name="Malay A.D."/>
            <person name="Moran D.A.P."/>
            <person name="Tomita M."/>
            <person name="Numata K."/>
            <person name="Arakawa K."/>
        </authorList>
    </citation>
    <scope>NUCLEOTIDE SEQUENCE</scope>
</reference>
<protein>
    <submittedName>
        <fullName evidence="1">Uncharacterized protein</fullName>
    </submittedName>
</protein>
<comment type="caution">
    <text evidence="1">The sequence shown here is derived from an EMBL/GenBank/DDBJ whole genome shotgun (WGS) entry which is preliminary data.</text>
</comment>
<dbReference type="EMBL" id="BMAW01004455">
    <property type="protein sequence ID" value="GFS89072.1"/>
    <property type="molecule type" value="Genomic_DNA"/>
</dbReference>
<name>A0A8X6TB59_NEPPI</name>
<dbReference type="OrthoDB" id="7484551at2759"/>
<keyword evidence="2" id="KW-1185">Reference proteome</keyword>
<evidence type="ECO:0000313" key="2">
    <source>
        <dbReference type="Proteomes" id="UP000887013"/>
    </source>
</evidence>
<evidence type="ECO:0000313" key="1">
    <source>
        <dbReference type="EMBL" id="GFS89072.1"/>
    </source>
</evidence>
<organism evidence="1 2">
    <name type="scientific">Nephila pilipes</name>
    <name type="common">Giant wood spider</name>
    <name type="synonym">Nephila maculata</name>
    <dbReference type="NCBI Taxonomy" id="299642"/>
    <lineage>
        <taxon>Eukaryota</taxon>
        <taxon>Metazoa</taxon>
        <taxon>Ecdysozoa</taxon>
        <taxon>Arthropoda</taxon>
        <taxon>Chelicerata</taxon>
        <taxon>Arachnida</taxon>
        <taxon>Araneae</taxon>
        <taxon>Araneomorphae</taxon>
        <taxon>Entelegynae</taxon>
        <taxon>Araneoidea</taxon>
        <taxon>Nephilidae</taxon>
        <taxon>Nephila</taxon>
    </lineage>
</organism>
<proteinExistence type="predicted"/>
<gene>
    <name evidence="1" type="ORF">NPIL_473671</name>
</gene>